<evidence type="ECO:0000313" key="1">
    <source>
        <dbReference type="EMBL" id="EDR02901.1"/>
    </source>
</evidence>
<protein>
    <submittedName>
        <fullName evidence="1">Predicted protein</fullName>
    </submittedName>
</protein>
<dbReference type="Proteomes" id="UP000001194">
    <property type="component" value="Unassembled WGS sequence"/>
</dbReference>
<gene>
    <name evidence="1" type="ORF">LACBIDRAFT_332123</name>
</gene>
<reference evidence="1 2" key="1">
    <citation type="journal article" date="2008" name="Nature">
        <title>The genome of Laccaria bicolor provides insights into mycorrhizal symbiosis.</title>
        <authorList>
            <person name="Martin F."/>
            <person name="Aerts A."/>
            <person name="Ahren D."/>
            <person name="Brun A."/>
            <person name="Danchin E.G.J."/>
            <person name="Duchaussoy F."/>
            <person name="Gibon J."/>
            <person name="Kohler A."/>
            <person name="Lindquist E."/>
            <person name="Pereda V."/>
            <person name="Salamov A."/>
            <person name="Shapiro H.J."/>
            <person name="Wuyts J."/>
            <person name="Blaudez D."/>
            <person name="Buee M."/>
            <person name="Brokstein P."/>
            <person name="Canbaeck B."/>
            <person name="Cohen D."/>
            <person name="Courty P.E."/>
            <person name="Coutinho P.M."/>
            <person name="Delaruelle C."/>
            <person name="Detter J.C."/>
            <person name="Deveau A."/>
            <person name="DiFazio S."/>
            <person name="Duplessis S."/>
            <person name="Fraissinet-Tachet L."/>
            <person name="Lucic E."/>
            <person name="Frey-Klett P."/>
            <person name="Fourrey C."/>
            <person name="Feussner I."/>
            <person name="Gay G."/>
            <person name="Grimwood J."/>
            <person name="Hoegger P.J."/>
            <person name="Jain P."/>
            <person name="Kilaru S."/>
            <person name="Labbe J."/>
            <person name="Lin Y.C."/>
            <person name="Legue V."/>
            <person name="Le Tacon F."/>
            <person name="Marmeisse R."/>
            <person name="Melayah D."/>
            <person name="Montanini B."/>
            <person name="Muratet M."/>
            <person name="Nehls U."/>
            <person name="Niculita-Hirzel H."/>
            <person name="Oudot-Le Secq M.P."/>
            <person name="Peter M."/>
            <person name="Quesneville H."/>
            <person name="Rajashekar B."/>
            <person name="Reich M."/>
            <person name="Rouhier N."/>
            <person name="Schmutz J."/>
            <person name="Yin T."/>
            <person name="Chalot M."/>
            <person name="Henrissat B."/>
            <person name="Kuees U."/>
            <person name="Lucas S."/>
            <person name="Van de Peer Y."/>
            <person name="Podila G.K."/>
            <person name="Polle A."/>
            <person name="Pukkila P.J."/>
            <person name="Richardson P.M."/>
            <person name="Rouze P."/>
            <person name="Sanders I.R."/>
            <person name="Stajich J.E."/>
            <person name="Tunlid A."/>
            <person name="Tuskan G."/>
            <person name="Grigoriev I.V."/>
        </authorList>
    </citation>
    <scope>NUCLEOTIDE SEQUENCE [LARGE SCALE GENOMIC DNA]</scope>
    <source>
        <strain evidence="2">S238N-H82 / ATCC MYA-4686</strain>
    </source>
</reference>
<organism evidence="2">
    <name type="scientific">Laccaria bicolor (strain S238N-H82 / ATCC MYA-4686)</name>
    <name type="common">Bicoloured deceiver</name>
    <name type="synonym">Laccaria laccata var. bicolor</name>
    <dbReference type="NCBI Taxonomy" id="486041"/>
    <lineage>
        <taxon>Eukaryota</taxon>
        <taxon>Fungi</taxon>
        <taxon>Dikarya</taxon>
        <taxon>Basidiomycota</taxon>
        <taxon>Agaricomycotina</taxon>
        <taxon>Agaricomycetes</taxon>
        <taxon>Agaricomycetidae</taxon>
        <taxon>Agaricales</taxon>
        <taxon>Agaricineae</taxon>
        <taxon>Hydnangiaceae</taxon>
        <taxon>Laccaria</taxon>
    </lineage>
</organism>
<dbReference type="AlphaFoldDB" id="B0DRN5"/>
<dbReference type="EMBL" id="DS547128">
    <property type="protein sequence ID" value="EDR02901.1"/>
    <property type="molecule type" value="Genomic_DNA"/>
</dbReference>
<keyword evidence="2" id="KW-1185">Reference proteome</keyword>
<dbReference type="GeneID" id="6082152"/>
<proteinExistence type="predicted"/>
<dbReference type="InParanoid" id="B0DRN5"/>
<name>B0DRN5_LACBS</name>
<dbReference type="RefSeq" id="XP_001886611.1">
    <property type="nucleotide sequence ID" value="XM_001886576.1"/>
</dbReference>
<dbReference type="KEGG" id="lbc:LACBIDRAFT_332123"/>
<dbReference type="HOGENOM" id="CLU_1652450_0_0_1"/>
<accession>B0DRN5</accession>
<sequence>MCEGGDCKRSTVVWTPNIYVAPWSVRADGYISDSAQMMASIESSPRGLIFGFASGLWTIEAYLSLKRGRSKSLTQDRTDKKGPNRVLFGAEQDKMTYAHSTQSRLLFQQDPSRELEYFDTKKHRFDTYDQLSTHFCQSVMGLSLEDEDSYDGSVILTNPS</sequence>
<evidence type="ECO:0000313" key="2">
    <source>
        <dbReference type="Proteomes" id="UP000001194"/>
    </source>
</evidence>